<feature type="region of interest" description="Disordered" evidence="1">
    <location>
        <begin position="1"/>
        <end position="67"/>
    </location>
</feature>
<gene>
    <name evidence="2" type="ORF">TeGR_g1680</name>
</gene>
<dbReference type="Proteomes" id="UP001165060">
    <property type="component" value="Unassembled WGS sequence"/>
</dbReference>
<proteinExistence type="predicted"/>
<feature type="compositionally biased region" description="Basic and acidic residues" evidence="1">
    <location>
        <begin position="108"/>
        <end position="117"/>
    </location>
</feature>
<comment type="caution">
    <text evidence="2">The sequence shown here is derived from an EMBL/GenBank/DDBJ whole genome shotgun (WGS) entry which is preliminary data.</text>
</comment>
<evidence type="ECO:0000313" key="3">
    <source>
        <dbReference type="Proteomes" id="UP001165060"/>
    </source>
</evidence>
<feature type="compositionally biased region" description="Low complexity" evidence="1">
    <location>
        <begin position="1"/>
        <end position="13"/>
    </location>
</feature>
<name>A0ABQ6N747_9STRA</name>
<reference evidence="2 3" key="1">
    <citation type="journal article" date="2023" name="Commun. Biol.">
        <title>Genome analysis of Parmales, the sister group of diatoms, reveals the evolutionary specialization of diatoms from phago-mixotrophs to photoautotrophs.</title>
        <authorList>
            <person name="Ban H."/>
            <person name="Sato S."/>
            <person name="Yoshikawa S."/>
            <person name="Yamada K."/>
            <person name="Nakamura Y."/>
            <person name="Ichinomiya M."/>
            <person name="Sato N."/>
            <person name="Blanc-Mathieu R."/>
            <person name="Endo H."/>
            <person name="Kuwata A."/>
            <person name="Ogata H."/>
        </authorList>
    </citation>
    <scope>NUCLEOTIDE SEQUENCE [LARGE SCALE GENOMIC DNA]</scope>
</reference>
<evidence type="ECO:0000256" key="1">
    <source>
        <dbReference type="SAM" id="MobiDB-lite"/>
    </source>
</evidence>
<feature type="compositionally biased region" description="Low complexity" evidence="1">
    <location>
        <begin position="118"/>
        <end position="127"/>
    </location>
</feature>
<accession>A0ABQ6N747</accession>
<feature type="region of interest" description="Disordered" evidence="1">
    <location>
        <begin position="108"/>
        <end position="127"/>
    </location>
</feature>
<sequence length="127" mass="13624">MSTSSAPPADAGVAPPPAAPAPAEPKRRKSPWFSIGNRKPKPTDKNLLTVPGTADRERDAIGGKGPVQINLEQHEIEAPTAEDDPPLGRFTWRWFTAYWGPWFNKETKVPPFAKKEGGAASPAAAAE</sequence>
<protein>
    <submittedName>
        <fullName evidence="2">Uncharacterized protein</fullName>
    </submittedName>
</protein>
<dbReference type="EMBL" id="BRYB01002251">
    <property type="protein sequence ID" value="GMI41914.1"/>
    <property type="molecule type" value="Genomic_DNA"/>
</dbReference>
<organism evidence="2 3">
    <name type="scientific">Tetraparma gracilis</name>
    <dbReference type="NCBI Taxonomy" id="2962635"/>
    <lineage>
        <taxon>Eukaryota</taxon>
        <taxon>Sar</taxon>
        <taxon>Stramenopiles</taxon>
        <taxon>Ochrophyta</taxon>
        <taxon>Bolidophyceae</taxon>
        <taxon>Parmales</taxon>
        <taxon>Triparmaceae</taxon>
        <taxon>Tetraparma</taxon>
    </lineage>
</organism>
<feature type="compositionally biased region" description="Pro residues" evidence="1">
    <location>
        <begin position="14"/>
        <end position="23"/>
    </location>
</feature>
<keyword evidence="3" id="KW-1185">Reference proteome</keyword>
<evidence type="ECO:0000313" key="2">
    <source>
        <dbReference type="EMBL" id="GMI41914.1"/>
    </source>
</evidence>